<dbReference type="InterPro" id="IPR001647">
    <property type="entry name" value="HTH_TetR"/>
</dbReference>
<dbReference type="Gene3D" id="1.10.10.60">
    <property type="entry name" value="Homeodomain-like"/>
    <property type="match status" value="1"/>
</dbReference>
<dbReference type="GO" id="GO:0006355">
    <property type="term" value="P:regulation of DNA-templated transcription"/>
    <property type="evidence" value="ECO:0007669"/>
    <property type="project" value="UniProtKB-ARBA"/>
</dbReference>
<evidence type="ECO:0000313" key="5">
    <source>
        <dbReference type="Proteomes" id="UP000013523"/>
    </source>
</evidence>
<dbReference type="HOGENOM" id="CLU_069356_1_4_9"/>
<dbReference type="SUPFAM" id="SSF46689">
    <property type="entry name" value="Homeodomain-like"/>
    <property type="match status" value="1"/>
</dbReference>
<feature type="domain" description="HTH tetR-type" evidence="3">
    <location>
        <begin position="6"/>
        <end position="66"/>
    </location>
</feature>
<name>R4K4A8_CLOPA</name>
<dbReference type="OrthoDB" id="494991at2"/>
<dbReference type="PANTHER" id="PTHR30328:SF54">
    <property type="entry name" value="HTH-TYPE TRANSCRIPTIONAL REPRESSOR SCO4008"/>
    <property type="match status" value="1"/>
</dbReference>
<evidence type="ECO:0000259" key="3">
    <source>
        <dbReference type="PROSITE" id="PS50977"/>
    </source>
</evidence>
<dbReference type="AlphaFoldDB" id="R4K4A8"/>
<evidence type="ECO:0000256" key="1">
    <source>
        <dbReference type="ARBA" id="ARBA00023125"/>
    </source>
</evidence>
<organism evidence="4 5">
    <name type="scientific">Clostridium pasteurianum BC1</name>
    <dbReference type="NCBI Taxonomy" id="86416"/>
    <lineage>
        <taxon>Bacteria</taxon>
        <taxon>Bacillati</taxon>
        <taxon>Bacillota</taxon>
        <taxon>Clostridia</taxon>
        <taxon>Eubacteriales</taxon>
        <taxon>Clostridiaceae</taxon>
        <taxon>Clostridium</taxon>
    </lineage>
</organism>
<dbReference type="STRING" id="86416.Clopa_1590"/>
<dbReference type="KEGG" id="cpas:Clopa_1590"/>
<dbReference type="GO" id="GO:0003677">
    <property type="term" value="F:DNA binding"/>
    <property type="evidence" value="ECO:0007669"/>
    <property type="project" value="UniProtKB-UniRule"/>
</dbReference>
<dbReference type="PRINTS" id="PR00455">
    <property type="entry name" value="HTHTETR"/>
</dbReference>
<dbReference type="PATRIC" id="fig|86416.3.peg.1565"/>
<dbReference type="PROSITE" id="PS50977">
    <property type="entry name" value="HTH_TETR_2"/>
    <property type="match status" value="1"/>
</dbReference>
<dbReference type="Gene3D" id="1.10.357.10">
    <property type="entry name" value="Tetracycline Repressor, domain 2"/>
    <property type="match status" value="1"/>
</dbReference>
<dbReference type="EMBL" id="CP003261">
    <property type="protein sequence ID" value="AGK96516.1"/>
    <property type="molecule type" value="Genomic_DNA"/>
</dbReference>
<dbReference type="Proteomes" id="UP000013523">
    <property type="component" value="Chromosome"/>
</dbReference>
<reference evidence="4 5" key="1">
    <citation type="submission" date="2012-01" db="EMBL/GenBank/DDBJ databases">
        <title>Complete sequence of chromosome of Clostridium pasteurianum BC1.</title>
        <authorList>
            <consortium name="US DOE Joint Genome Institute"/>
            <person name="Lucas S."/>
            <person name="Han J."/>
            <person name="Lapidus A."/>
            <person name="Cheng J.-F."/>
            <person name="Goodwin L."/>
            <person name="Pitluck S."/>
            <person name="Peters L."/>
            <person name="Mikhailova N."/>
            <person name="Teshima H."/>
            <person name="Detter J.C."/>
            <person name="Han C."/>
            <person name="Tapia R."/>
            <person name="Land M."/>
            <person name="Hauser L."/>
            <person name="Kyrpides N."/>
            <person name="Ivanova N."/>
            <person name="Pagani I."/>
            <person name="Dunn J."/>
            <person name="Taghavi S."/>
            <person name="Francis A."/>
            <person name="van der Lelie D."/>
            <person name="Woyke T."/>
        </authorList>
    </citation>
    <scope>NUCLEOTIDE SEQUENCE [LARGE SCALE GENOMIC DNA]</scope>
    <source>
        <strain evidence="4 5">BC1</strain>
    </source>
</reference>
<dbReference type="PANTHER" id="PTHR30328">
    <property type="entry name" value="TRANSCRIPTIONAL REPRESSOR"/>
    <property type="match status" value="1"/>
</dbReference>
<gene>
    <name evidence="4" type="ORF">Clopa_1590</name>
</gene>
<keyword evidence="5" id="KW-1185">Reference proteome</keyword>
<dbReference type="eggNOG" id="COG1309">
    <property type="taxonomic scope" value="Bacteria"/>
</dbReference>
<dbReference type="InterPro" id="IPR009057">
    <property type="entry name" value="Homeodomain-like_sf"/>
</dbReference>
<evidence type="ECO:0000313" key="4">
    <source>
        <dbReference type="EMBL" id="AGK96516.1"/>
    </source>
</evidence>
<protein>
    <submittedName>
        <fullName evidence="4">Transcriptional regulator</fullName>
    </submittedName>
</protein>
<dbReference type="SUPFAM" id="SSF48498">
    <property type="entry name" value="Tetracyclin repressor-like, C-terminal domain"/>
    <property type="match status" value="1"/>
</dbReference>
<evidence type="ECO:0000256" key="2">
    <source>
        <dbReference type="PROSITE-ProRule" id="PRU00335"/>
    </source>
</evidence>
<dbReference type="Pfam" id="PF00440">
    <property type="entry name" value="TetR_N"/>
    <property type="match status" value="1"/>
</dbReference>
<accession>R4K4A8</accession>
<sequence>MNKDSIDSKSKILKAAKKLFSQNGFDGTSTREIVKEAGVNISLISYYFGSKENVFFSLFDNFNVETNTIDDKGNNINTISKFSSIITQIIKLRFEDPELVTILQQEIIMNSKRTEKFRQVLLPTWIRVKTLLSNGRKEGLFQFKDIDNAISFVMAVAIFPRQNPLFIEFVKKKENKNEIIEEILLFILKGLGFK</sequence>
<dbReference type="RefSeq" id="WP_015614835.1">
    <property type="nucleotide sequence ID" value="NC_021182.1"/>
</dbReference>
<feature type="DNA-binding region" description="H-T-H motif" evidence="2">
    <location>
        <begin position="29"/>
        <end position="48"/>
    </location>
</feature>
<dbReference type="InterPro" id="IPR036271">
    <property type="entry name" value="Tet_transcr_reg_TetR-rel_C_sf"/>
</dbReference>
<dbReference type="InterPro" id="IPR050109">
    <property type="entry name" value="HTH-type_TetR-like_transc_reg"/>
</dbReference>
<proteinExistence type="predicted"/>
<keyword evidence="1 2" id="KW-0238">DNA-binding</keyword>